<keyword evidence="1" id="KW-0479">Metal-binding</keyword>
<evidence type="ECO:0000256" key="4">
    <source>
        <dbReference type="PROSITE-ProRule" id="PRU00134"/>
    </source>
</evidence>
<dbReference type="Proteomes" id="UP001385951">
    <property type="component" value="Unassembled WGS sequence"/>
</dbReference>
<dbReference type="GO" id="GO:0008270">
    <property type="term" value="F:zinc ion binding"/>
    <property type="evidence" value="ECO:0007669"/>
    <property type="project" value="UniProtKB-KW"/>
</dbReference>
<reference evidence="6 7" key="1">
    <citation type="submission" date="2022-09" db="EMBL/GenBank/DDBJ databases">
        <authorList>
            <person name="Palmer J.M."/>
        </authorList>
    </citation>
    <scope>NUCLEOTIDE SEQUENCE [LARGE SCALE GENOMIC DNA]</scope>
    <source>
        <strain evidence="6 7">DSM 7382</strain>
    </source>
</reference>
<proteinExistence type="predicted"/>
<sequence length="298" mass="33086">MPCSPVFPVPSYFLTCDRTAITIMSSALQLLEQAFSANRGQDNKKTIDLYTQCVKKILKVEGLTQQLPPGSITLSNEIPKEVLGIAFHQLTAFFREGQLNQDTAPDAYKLVSGFRSGSSKKFPRCISPEEKLLLKALQIHAGLTLGLVAWDQKDRATAAKRYQEALDLAATHPPWTNPDPRSKDLDRWAINNVKQIKDNFAVITEQDAFNAFMTQLLGSQGGDVRREVASRPYVREDALGVRHIDDTFTVATDGCGCCGKRETNLSCCAKCLKTKYCSRDCQVADWKSHKPDCRVVPA</sequence>
<evidence type="ECO:0000256" key="1">
    <source>
        <dbReference type="ARBA" id="ARBA00022723"/>
    </source>
</evidence>
<dbReference type="SUPFAM" id="SSF144232">
    <property type="entry name" value="HIT/MYND zinc finger-like"/>
    <property type="match status" value="1"/>
</dbReference>
<dbReference type="Pfam" id="PF01753">
    <property type="entry name" value="zf-MYND"/>
    <property type="match status" value="1"/>
</dbReference>
<accession>A0AAW0FB32</accession>
<dbReference type="InterPro" id="IPR002893">
    <property type="entry name" value="Znf_MYND"/>
</dbReference>
<comment type="caution">
    <text evidence="6">The sequence shown here is derived from an EMBL/GenBank/DDBJ whole genome shotgun (WGS) entry which is preliminary data.</text>
</comment>
<protein>
    <recommendedName>
        <fullName evidence="5">MYND-type domain-containing protein</fullName>
    </recommendedName>
</protein>
<keyword evidence="7" id="KW-1185">Reference proteome</keyword>
<evidence type="ECO:0000259" key="5">
    <source>
        <dbReference type="PROSITE" id="PS50865"/>
    </source>
</evidence>
<dbReference type="PROSITE" id="PS50865">
    <property type="entry name" value="ZF_MYND_2"/>
    <property type="match status" value="1"/>
</dbReference>
<keyword evidence="2 4" id="KW-0863">Zinc-finger</keyword>
<evidence type="ECO:0000313" key="6">
    <source>
        <dbReference type="EMBL" id="KAK7677681.1"/>
    </source>
</evidence>
<dbReference type="AlphaFoldDB" id="A0AAW0FB32"/>
<gene>
    <name evidence="6" type="ORF">QCA50_019372</name>
</gene>
<dbReference type="PROSITE" id="PS01360">
    <property type="entry name" value="ZF_MYND_1"/>
    <property type="match status" value="1"/>
</dbReference>
<dbReference type="Gene3D" id="6.10.140.2220">
    <property type="match status" value="1"/>
</dbReference>
<keyword evidence="3" id="KW-0862">Zinc</keyword>
<evidence type="ECO:0000256" key="2">
    <source>
        <dbReference type="ARBA" id="ARBA00022771"/>
    </source>
</evidence>
<organism evidence="6 7">
    <name type="scientific">Cerrena zonata</name>
    <dbReference type="NCBI Taxonomy" id="2478898"/>
    <lineage>
        <taxon>Eukaryota</taxon>
        <taxon>Fungi</taxon>
        <taxon>Dikarya</taxon>
        <taxon>Basidiomycota</taxon>
        <taxon>Agaricomycotina</taxon>
        <taxon>Agaricomycetes</taxon>
        <taxon>Polyporales</taxon>
        <taxon>Cerrenaceae</taxon>
        <taxon>Cerrena</taxon>
    </lineage>
</organism>
<dbReference type="EMBL" id="JASBNA010000084">
    <property type="protein sequence ID" value="KAK7677681.1"/>
    <property type="molecule type" value="Genomic_DNA"/>
</dbReference>
<evidence type="ECO:0000313" key="7">
    <source>
        <dbReference type="Proteomes" id="UP001385951"/>
    </source>
</evidence>
<feature type="domain" description="MYND-type" evidence="5">
    <location>
        <begin position="255"/>
        <end position="293"/>
    </location>
</feature>
<evidence type="ECO:0000256" key="3">
    <source>
        <dbReference type="ARBA" id="ARBA00022833"/>
    </source>
</evidence>
<name>A0AAW0FB32_9APHY</name>